<evidence type="ECO:0000256" key="1">
    <source>
        <dbReference type="SAM" id="Phobius"/>
    </source>
</evidence>
<dbReference type="Proteomes" id="UP001601303">
    <property type="component" value="Unassembled WGS sequence"/>
</dbReference>
<name>A0ABW6MK66_9ACTN</name>
<gene>
    <name evidence="2" type="ORF">ACFYNQ_49395</name>
</gene>
<evidence type="ECO:0000313" key="2">
    <source>
        <dbReference type="EMBL" id="MFE9606543.1"/>
    </source>
</evidence>
<organism evidence="2 3">
    <name type="scientific">Streptomyces hokutonensis</name>
    <dbReference type="NCBI Taxonomy" id="1306990"/>
    <lineage>
        <taxon>Bacteria</taxon>
        <taxon>Bacillati</taxon>
        <taxon>Actinomycetota</taxon>
        <taxon>Actinomycetes</taxon>
        <taxon>Kitasatosporales</taxon>
        <taxon>Streptomycetaceae</taxon>
        <taxon>Streptomyces</taxon>
    </lineage>
</organism>
<evidence type="ECO:0000313" key="3">
    <source>
        <dbReference type="Proteomes" id="UP001601303"/>
    </source>
</evidence>
<reference evidence="2 3" key="1">
    <citation type="submission" date="2024-10" db="EMBL/GenBank/DDBJ databases">
        <title>The Natural Products Discovery Center: Release of the First 8490 Sequenced Strains for Exploring Actinobacteria Biosynthetic Diversity.</title>
        <authorList>
            <person name="Kalkreuter E."/>
            <person name="Kautsar S.A."/>
            <person name="Yang D."/>
            <person name="Bader C.D."/>
            <person name="Teijaro C.N."/>
            <person name="Fluegel L."/>
            <person name="Davis C.M."/>
            <person name="Simpson J.R."/>
            <person name="Lauterbach L."/>
            <person name="Steele A.D."/>
            <person name="Gui C."/>
            <person name="Meng S."/>
            <person name="Li G."/>
            <person name="Viehrig K."/>
            <person name="Ye F."/>
            <person name="Su P."/>
            <person name="Kiefer A.F."/>
            <person name="Nichols A."/>
            <person name="Cepeda A.J."/>
            <person name="Yan W."/>
            <person name="Fan B."/>
            <person name="Jiang Y."/>
            <person name="Adhikari A."/>
            <person name="Zheng C.-J."/>
            <person name="Schuster L."/>
            <person name="Cowan T.M."/>
            <person name="Smanski M.J."/>
            <person name="Chevrette M.G."/>
            <person name="De Carvalho L.P.S."/>
            <person name="Shen B."/>
        </authorList>
    </citation>
    <scope>NUCLEOTIDE SEQUENCE [LARGE SCALE GENOMIC DNA]</scope>
    <source>
        <strain evidence="2 3">NPDC006488</strain>
    </source>
</reference>
<keyword evidence="1" id="KW-0472">Membrane</keyword>
<sequence length="98" mass="11098">MEILIVTLSVAFLCAAYAWPFIPFVIYPMNRWRGFWAALYCCAVGVFLGTWSGYSHYNIGAFFEAAVFTSVVRAVAEATGILEKPRNAWRKRRALPVE</sequence>
<dbReference type="RefSeq" id="WP_388115183.1">
    <property type="nucleotide sequence ID" value="NZ_JBIAHM010000029.1"/>
</dbReference>
<feature type="transmembrane region" description="Helical" evidence="1">
    <location>
        <begin position="34"/>
        <end position="54"/>
    </location>
</feature>
<protein>
    <submittedName>
        <fullName evidence="2">Uncharacterized protein</fullName>
    </submittedName>
</protein>
<keyword evidence="1" id="KW-0812">Transmembrane</keyword>
<dbReference type="EMBL" id="JBIAHM010000029">
    <property type="protein sequence ID" value="MFE9606543.1"/>
    <property type="molecule type" value="Genomic_DNA"/>
</dbReference>
<accession>A0ABW6MK66</accession>
<keyword evidence="3" id="KW-1185">Reference proteome</keyword>
<keyword evidence="1" id="KW-1133">Transmembrane helix</keyword>
<comment type="caution">
    <text evidence="2">The sequence shown here is derived from an EMBL/GenBank/DDBJ whole genome shotgun (WGS) entry which is preliminary data.</text>
</comment>
<proteinExistence type="predicted"/>